<name>A0A6J1PKC9_9HYME</name>
<accession>A0A6J1PKC9</accession>
<dbReference type="AlphaFoldDB" id="A0A6J1PKC9"/>
<dbReference type="OrthoDB" id="2668416at2759"/>
<evidence type="ECO:0000313" key="1">
    <source>
        <dbReference type="Proteomes" id="UP000504618"/>
    </source>
</evidence>
<protein>
    <submittedName>
        <fullName evidence="2">Uncharacterized protein LOC112453527</fullName>
    </submittedName>
</protein>
<dbReference type="GeneID" id="112453527"/>
<dbReference type="Proteomes" id="UP000504618">
    <property type="component" value="Unplaced"/>
</dbReference>
<dbReference type="RefSeq" id="XP_024870087.1">
    <property type="nucleotide sequence ID" value="XM_025014319.1"/>
</dbReference>
<organism evidence="1 2">
    <name type="scientific">Temnothorax curvispinosus</name>
    <dbReference type="NCBI Taxonomy" id="300111"/>
    <lineage>
        <taxon>Eukaryota</taxon>
        <taxon>Metazoa</taxon>
        <taxon>Ecdysozoa</taxon>
        <taxon>Arthropoda</taxon>
        <taxon>Hexapoda</taxon>
        <taxon>Insecta</taxon>
        <taxon>Pterygota</taxon>
        <taxon>Neoptera</taxon>
        <taxon>Endopterygota</taxon>
        <taxon>Hymenoptera</taxon>
        <taxon>Apocrita</taxon>
        <taxon>Aculeata</taxon>
        <taxon>Formicoidea</taxon>
        <taxon>Formicidae</taxon>
        <taxon>Myrmicinae</taxon>
        <taxon>Temnothorax</taxon>
    </lineage>
</organism>
<keyword evidence="1" id="KW-1185">Reference proteome</keyword>
<gene>
    <name evidence="2" type="primary">LOC112453527</name>
</gene>
<reference evidence="2" key="1">
    <citation type="submission" date="2025-08" db="UniProtKB">
        <authorList>
            <consortium name="RefSeq"/>
        </authorList>
    </citation>
    <scope>IDENTIFICATION</scope>
    <source>
        <tissue evidence="2">Whole body</tissue>
    </source>
</reference>
<evidence type="ECO:0000313" key="2">
    <source>
        <dbReference type="RefSeq" id="XP_024870087.1"/>
    </source>
</evidence>
<sequence length="112" mass="13005">MNMKEKVAISLLMESTANTSTSTEDSSTNDIDWNNTSLSASNISSSSEENDNYLLIFPLMKYLLSGHKRNRVEHYLNIVDSWTDLEFKEHLRIQRITAIRLIVDLYLHIRLE</sequence>
<proteinExistence type="predicted"/>